<keyword evidence="2 3" id="KW-0802">TPR repeat</keyword>
<dbReference type="Pfam" id="PF13424">
    <property type="entry name" value="TPR_12"/>
    <property type="match status" value="1"/>
</dbReference>
<reference evidence="5 6" key="1">
    <citation type="submission" date="2023-08" db="EMBL/GenBank/DDBJ databases">
        <authorList>
            <person name="Palmer J.M."/>
        </authorList>
    </citation>
    <scope>NUCLEOTIDE SEQUENCE [LARGE SCALE GENOMIC DNA]</scope>
    <source>
        <strain evidence="5 6">TWF481</strain>
    </source>
</reference>
<evidence type="ECO:0000313" key="5">
    <source>
        <dbReference type="EMBL" id="KAK6498905.1"/>
    </source>
</evidence>
<dbReference type="SUPFAM" id="SSF48452">
    <property type="entry name" value="TPR-like"/>
    <property type="match status" value="2"/>
</dbReference>
<evidence type="ECO:0000256" key="3">
    <source>
        <dbReference type="PROSITE-ProRule" id="PRU00339"/>
    </source>
</evidence>
<sequence length="785" mass="88607">MPGRRFFFTPFIIPHRSSHRNPTLDARKRIFNIPGTLHPRFSGRQKYLAQIEAAFRRKLPEQRPIVSVFGMPGLGKSQLCLKYVTDHRGDYDYAFYASAGTTESWYQSCDEIIRILKLPDLGWEDHSQKVAALREWLAATSGWMLVIDDIWDCAVDAVRKTLPSYLGGHVLFSTRDKHIAEDFSGEDNSIALKEMDANEGKELVLKIYRQHGNGHGNGADEDVQTLAENINQALGGLPLALEQGTTSAKRMHWKLGDLLKNLQENKQSVIRDTAQSNLHHADIITTLTIALGGLEPHHVAILNIILMMRPQGLPMELLIEGGAHVRDITLNEGAAPSVSVADTRGVAGSLGGEKKKKRWVRKLWKWSKWRPKDPTGSLSSAPSSSLVAAPAESHITETAGTGDGTSAQTFSSMRRALQSKEELEGAIVVMEKTSLIRRGEGGEIWVHDLIREVLLERLEEQERREYLLYAIQIIRWAFPYTEGGEKIAKARLYMPHSTEVYKSMKSQKLVNDDRTKVGRLIALFFFEDGRYDDAIASFEEVLEDMNAQLSYNSIIVIWDIAACYQRKNDLKRSMEFFDRAVGGVQSLEERGKVVDQIWKCDIFRERAFALGKLGRFKEASELNAKVIAELEAMEPSSYRDRTLLSAVRTAGLVHFWQGDYGNALEHHERALKGWEGQPKKNNYWVMVACSAAADASRLLGQFEKALRYGQQSLRLAQEIYGDNHPEWAGTLLTTGLIHSDKGEYDKALQCFEQVIPIYEMAYGKDHRWTKQVVQYAQEAQSKLSV</sequence>
<dbReference type="Proteomes" id="UP001370758">
    <property type="component" value="Unassembled WGS sequence"/>
</dbReference>
<dbReference type="Pfam" id="PF00931">
    <property type="entry name" value="NB-ARC"/>
    <property type="match status" value="1"/>
</dbReference>
<dbReference type="PROSITE" id="PS50005">
    <property type="entry name" value="TPR"/>
    <property type="match status" value="1"/>
</dbReference>
<proteinExistence type="predicted"/>
<dbReference type="InterPro" id="IPR027417">
    <property type="entry name" value="P-loop_NTPase"/>
</dbReference>
<evidence type="ECO:0000259" key="4">
    <source>
        <dbReference type="Pfam" id="PF00931"/>
    </source>
</evidence>
<keyword evidence="6" id="KW-1185">Reference proteome</keyword>
<accession>A0AAV9W0W9</accession>
<dbReference type="GO" id="GO:0043531">
    <property type="term" value="F:ADP binding"/>
    <property type="evidence" value="ECO:0007669"/>
    <property type="project" value="InterPro"/>
</dbReference>
<dbReference type="SUPFAM" id="SSF52540">
    <property type="entry name" value="P-loop containing nucleoside triphosphate hydrolases"/>
    <property type="match status" value="1"/>
</dbReference>
<dbReference type="Gene3D" id="3.40.50.300">
    <property type="entry name" value="P-loop containing nucleotide triphosphate hydrolases"/>
    <property type="match status" value="1"/>
</dbReference>
<evidence type="ECO:0000256" key="2">
    <source>
        <dbReference type="ARBA" id="ARBA00022803"/>
    </source>
</evidence>
<dbReference type="SMART" id="SM00028">
    <property type="entry name" value="TPR"/>
    <property type="match status" value="4"/>
</dbReference>
<dbReference type="Gene3D" id="1.25.40.10">
    <property type="entry name" value="Tetratricopeptide repeat domain"/>
    <property type="match status" value="2"/>
</dbReference>
<dbReference type="PANTHER" id="PTHR45641">
    <property type="entry name" value="TETRATRICOPEPTIDE REPEAT PROTEIN (AFU_ORTHOLOGUE AFUA_6G03870)"/>
    <property type="match status" value="1"/>
</dbReference>
<evidence type="ECO:0000256" key="1">
    <source>
        <dbReference type="ARBA" id="ARBA00022737"/>
    </source>
</evidence>
<name>A0AAV9W0W9_9PEZI</name>
<dbReference type="PANTHER" id="PTHR45641:SF19">
    <property type="entry name" value="NEPHROCYSTIN-3"/>
    <property type="match status" value="1"/>
</dbReference>
<feature type="repeat" description="TPR" evidence="3">
    <location>
        <begin position="728"/>
        <end position="761"/>
    </location>
</feature>
<keyword evidence="1" id="KW-0677">Repeat</keyword>
<feature type="domain" description="NB-ARC" evidence="4">
    <location>
        <begin position="61"/>
        <end position="205"/>
    </location>
</feature>
<protein>
    <recommendedName>
        <fullName evidence="4">NB-ARC domain-containing protein</fullName>
    </recommendedName>
</protein>
<dbReference type="InterPro" id="IPR011990">
    <property type="entry name" value="TPR-like_helical_dom_sf"/>
</dbReference>
<dbReference type="EMBL" id="JAVHJL010000008">
    <property type="protein sequence ID" value="KAK6498905.1"/>
    <property type="molecule type" value="Genomic_DNA"/>
</dbReference>
<dbReference type="PRINTS" id="PR00364">
    <property type="entry name" value="DISEASERSIST"/>
</dbReference>
<organism evidence="5 6">
    <name type="scientific">Arthrobotrys musiformis</name>
    <dbReference type="NCBI Taxonomy" id="47236"/>
    <lineage>
        <taxon>Eukaryota</taxon>
        <taxon>Fungi</taxon>
        <taxon>Dikarya</taxon>
        <taxon>Ascomycota</taxon>
        <taxon>Pezizomycotina</taxon>
        <taxon>Orbiliomycetes</taxon>
        <taxon>Orbiliales</taxon>
        <taxon>Orbiliaceae</taxon>
        <taxon>Arthrobotrys</taxon>
    </lineage>
</organism>
<evidence type="ECO:0000313" key="6">
    <source>
        <dbReference type="Proteomes" id="UP001370758"/>
    </source>
</evidence>
<comment type="caution">
    <text evidence="5">The sequence shown here is derived from an EMBL/GenBank/DDBJ whole genome shotgun (WGS) entry which is preliminary data.</text>
</comment>
<dbReference type="AlphaFoldDB" id="A0AAV9W0W9"/>
<dbReference type="InterPro" id="IPR002182">
    <property type="entry name" value="NB-ARC"/>
</dbReference>
<gene>
    <name evidence="5" type="ORF">TWF481_011475</name>
</gene>
<dbReference type="InterPro" id="IPR019734">
    <property type="entry name" value="TPR_rpt"/>
</dbReference>